<organism evidence="2 3">
    <name type="scientific">Neoroseomonas lacus</name>
    <dbReference type="NCBI Taxonomy" id="287609"/>
    <lineage>
        <taxon>Bacteria</taxon>
        <taxon>Pseudomonadati</taxon>
        <taxon>Pseudomonadota</taxon>
        <taxon>Alphaproteobacteria</taxon>
        <taxon>Acetobacterales</taxon>
        <taxon>Acetobacteraceae</taxon>
        <taxon>Neoroseomonas</taxon>
    </lineage>
</organism>
<proteinExistence type="predicted"/>
<reference evidence="2" key="2">
    <citation type="submission" date="2020-09" db="EMBL/GenBank/DDBJ databases">
        <authorList>
            <person name="Sun Q."/>
            <person name="Zhou Y."/>
        </authorList>
    </citation>
    <scope>NUCLEOTIDE SEQUENCE</scope>
    <source>
        <strain evidence="2">CGMCC 1.3617</strain>
    </source>
</reference>
<feature type="region of interest" description="Disordered" evidence="1">
    <location>
        <begin position="1"/>
        <end position="20"/>
    </location>
</feature>
<reference evidence="2" key="1">
    <citation type="journal article" date="2014" name="Int. J. Syst. Evol. Microbiol.">
        <title>Complete genome sequence of Corynebacterium casei LMG S-19264T (=DSM 44701T), isolated from a smear-ripened cheese.</title>
        <authorList>
            <consortium name="US DOE Joint Genome Institute (JGI-PGF)"/>
            <person name="Walter F."/>
            <person name="Albersmeier A."/>
            <person name="Kalinowski J."/>
            <person name="Ruckert C."/>
        </authorList>
    </citation>
    <scope>NUCLEOTIDE SEQUENCE</scope>
    <source>
        <strain evidence="2">CGMCC 1.3617</strain>
    </source>
</reference>
<keyword evidence="3" id="KW-1185">Reference proteome</keyword>
<accession>A0A917KLK8</accession>
<name>A0A917KLK8_9PROT</name>
<dbReference type="Proteomes" id="UP000661507">
    <property type="component" value="Unassembled WGS sequence"/>
</dbReference>
<evidence type="ECO:0000313" key="2">
    <source>
        <dbReference type="EMBL" id="GGJ14433.1"/>
    </source>
</evidence>
<dbReference type="AlphaFoldDB" id="A0A917KLK8"/>
<feature type="region of interest" description="Disordered" evidence="1">
    <location>
        <begin position="42"/>
        <end position="82"/>
    </location>
</feature>
<comment type="caution">
    <text evidence="2">The sequence shown here is derived from an EMBL/GenBank/DDBJ whole genome shotgun (WGS) entry which is preliminary data.</text>
</comment>
<evidence type="ECO:0000256" key="1">
    <source>
        <dbReference type="SAM" id="MobiDB-lite"/>
    </source>
</evidence>
<sequence length="82" mass="9024">MGADRSDDIGQPIRRAAGDKLRPDIAGAADAVLNDHRLAKRAADRVRDKPRRGIGAAPSREAYDESHRPVGPPRRGWLRQYG</sequence>
<dbReference type="EMBL" id="BMKW01000005">
    <property type="protein sequence ID" value="GGJ14433.1"/>
    <property type="molecule type" value="Genomic_DNA"/>
</dbReference>
<gene>
    <name evidence="2" type="ORF">GCM10011320_22060</name>
</gene>
<protein>
    <submittedName>
        <fullName evidence="2">Uncharacterized protein</fullName>
    </submittedName>
</protein>
<evidence type="ECO:0000313" key="3">
    <source>
        <dbReference type="Proteomes" id="UP000661507"/>
    </source>
</evidence>